<organism evidence="2 3">
    <name type="scientific">Frondihabitans cladoniiphilus</name>
    <dbReference type="NCBI Taxonomy" id="715785"/>
    <lineage>
        <taxon>Bacteria</taxon>
        <taxon>Bacillati</taxon>
        <taxon>Actinomycetota</taxon>
        <taxon>Actinomycetes</taxon>
        <taxon>Micrococcales</taxon>
        <taxon>Microbacteriaceae</taxon>
        <taxon>Frondihabitans</taxon>
    </lineage>
</organism>
<gene>
    <name evidence="2" type="ORF">GCM10025780_20700</name>
</gene>
<keyword evidence="1" id="KW-1133">Transmembrane helix</keyword>
<dbReference type="Proteomes" id="UP001501295">
    <property type="component" value="Unassembled WGS sequence"/>
</dbReference>
<evidence type="ECO:0000313" key="3">
    <source>
        <dbReference type="Proteomes" id="UP001501295"/>
    </source>
</evidence>
<feature type="transmembrane region" description="Helical" evidence="1">
    <location>
        <begin position="122"/>
        <end position="142"/>
    </location>
</feature>
<comment type="caution">
    <text evidence="2">The sequence shown here is derived from an EMBL/GenBank/DDBJ whole genome shotgun (WGS) entry which is preliminary data.</text>
</comment>
<keyword evidence="3" id="KW-1185">Reference proteome</keyword>
<proteinExistence type="predicted"/>
<keyword evidence="1" id="KW-0472">Membrane</keyword>
<evidence type="ECO:0000313" key="2">
    <source>
        <dbReference type="EMBL" id="GAA4675972.1"/>
    </source>
</evidence>
<reference evidence="3" key="1">
    <citation type="journal article" date="2019" name="Int. J. Syst. Evol. Microbiol.">
        <title>The Global Catalogue of Microorganisms (GCM) 10K type strain sequencing project: providing services to taxonomists for standard genome sequencing and annotation.</title>
        <authorList>
            <consortium name="The Broad Institute Genomics Platform"/>
            <consortium name="The Broad Institute Genome Sequencing Center for Infectious Disease"/>
            <person name="Wu L."/>
            <person name="Ma J."/>
        </authorList>
    </citation>
    <scope>NUCLEOTIDE SEQUENCE [LARGE SCALE GENOMIC DNA]</scope>
    <source>
        <strain evidence="3">JCM 18956</strain>
    </source>
</reference>
<feature type="transmembrane region" description="Helical" evidence="1">
    <location>
        <begin position="42"/>
        <end position="59"/>
    </location>
</feature>
<protein>
    <submittedName>
        <fullName evidence="2">Uncharacterized protein</fullName>
    </submittedName>
</protein>
<name>A0ABP8VZ36_9MICO</name>
<dbReference type="EMBL" id="BAABLM010000003">
    <property type="protein sequence ID" value="GAA4675972.1"/>
    <property type="molecule type" value="Genomic_DNA"/>
</dbReference>
<accession>A0ABP8VZ36</accession>
<feature type="transmembrane region" description="Helical" evidence="1">
    <location>
        <begin position="87"/>
        <end position="107"/>
    </location>
</feature>
<keyword evidence="1" id="KW-0812">Transmembrane</keyword>
<feature type="transmembrane region" description="Helical" evidence="1">
    <location>
        <begin position="17"/>
        <end position="36"/>
    </location>
</feature>
<evidence type="ECO:0000256" key="1">
    <source>
        <dbReference type="SAM" id="Phobius"/>
    </source>
</evidence>
<sequence length="154" mass="16033">MSDEATGKVPVGFWRHVPWVFVAGLVVSGVLTGVVASYYGTYGGAVLVLWGSVISAGFVESKKLERKRIAEGDPRPARRPSTNAAEIALTAALVLFCGALVVLVSYINTDGDGRVPTAVEGVIAGSAILVSAVVVLLVVLWARRRNRLGGGAAE</sequence>
<dbReference type="RefSeq" id="WP_345375778.1">
    <property type="nucleotide sequence ID" value="NZ_BAABLM010000003.1"/>
</dbReference>